<proteinExistence type="predicted"/>
<gene>
    <name evidence="2" type="ORF">LTRI10_LOCUS42080</name>
</gene>
<accession>A0AAV2FUM7</accession>
<dbReference type="EMBL" id="OZ034820">
    <property type="protein sequence ID" value="CAL1402051.1"/>
    <property type="molecule type" value="Genomic_DNA"/>
</dbReference>
<protein>
    <submittedName>
        <fullName evidence="2">Uncharacterized protein</fullName>
    </submittedName>
</protein>
<dbReference type="Proteomes" id="UP001497516">
    <property type="component" value="Chromosome 7"/>
</dbReference>
<sequence>MRRKQGLSSRSAQQIGEGRCILPFDFRRNHPKPWGLLNLPPTTLDLLFGERGKQGGDRWRRQPDQGMVDGGRWIDGGEDREKAG</sequence>
<reference evidence="2 3" key="1">
    <citation type="submission" date="2024-04" db="EMBL/GenBank/DDBJ databases">
        <authorList>
            <person name="Fracassetti M."/>
        </authorList>
    </citation>
    <scope>NUCLEOTIDE SEQUENCE [LARGE SCALE GENOMIC DNA]</scope>
</reference>
<feature type="region of interest" description="Disordered" evidence="1">
    <location>
        <begin position="51"/>
        <end position="84"/>
    </location>
</feature>
<feature type="compositionally biased region" description="Basic and acidic residues" evidence="1">
    <location>
        <begin position="51"/>
        <end position="63"/>
    </location>
</feature>
<evidence type="ECO:0000313" key="2">
    <source>
        <dbReference type="EMBL" id="CAL1402051.1"/>
    </source>
</evidence>
<feature type="compositionally biased region" description="Basic and acidic residues" evidence="1">
    <location>
        <begin position="75"/>
        <end position="84"/>
    </location>
</feature>
<organism evidence="2 3">
    <name type="scientific">Linum trigynum</name>
    <dbReference type="NCBI Taxonomy" id="586398"/>
    <lineage>
        <taxon>Eukaryota</taxon>
        <taxon>Viridiplantae</taxon>
        <taxon>Streptophyta</taxon>
        <taxon>Embryophyta</taxon>
        <taxon>Tracheophyta</taxon>
        <taxon>Spermatophyta</taxon>
        <taxon>Magnoliopsida</taxon>
        <taxon>eudicotyledons</taxon>
        <taxon>Gunneridae</taxon>
        <taxon>Pentapetalae</taxon>
        <taxon>rosids</taxon>
        <taxon>fabids</taxon>
        <taxon>Malpighiales</taxon>
        <taxon>Linaceae</taxon>
        <taxon>Linum</taxon>
    </lineage>
</organism>
<dbReference type="AlphaFoldDB" id="A0AAV2FUM7"/>
<name>A0AAV2FUM7_9ROSI</name>
<keyword evidence="3" id="KW-1185">Reference proteome</keyword>
<evidence type="ECO:0000256" key="1">
    <source>
        <dbReference type="SAM" id="MobiDB-lite"/>
    </source>
</evidence>
<evidence type="ECO:0000313" key="3">
    <source>
        <dbReference type="Proteomes" id="UP001497516"/>
    </source>
</evidence>